<dbReference type="GO" id="GO:0003677">
    <property type="term" value="F:DNA binding"/>
    <property type="evidence" value="ECO:0007669"/>
    <property type="project" value="InterPro"/>
</dbReference>
<dbReference type="InterPro" id="IPR029063">
    <property type="entry name" value="SAM-dependent_MTases_sf"/>
</dbReference>
<keyword evidence="4" id="KW-0949">S-adenosyl-L-methionine</keyword>
<comment type="caution">
    <text evidence="6">The sequence shown here is derived from an EMBL/GenBank/DDBJ whole genome shotgun (WGS) entry which is preliminary data.</text>
</comment>
<proteinExistence type="inferred from homology"/>
<dbReference type="PRINTS" id="PR00506">
    <property type="entry name" value="D21N6MTFRASE"/>
</dbReference>
<dbReference type="EMBL" id="PGTN01000002">
    <property type="protein sequence ID" value="PJF48995.1"/>
    <property type="molecule type" value="Genomic_DNA"/>
</dbReference>
<evidence type="ECO:0000256" key="4">
    <source>
        <dbReference type="ARBA" id="ARBA00022691"/>
    </source>
</evidence>
<feature type="domain" description="DNA methylase N-4/N-6" evidence="5">
    <location>
        <begin position="31"/>
        <end position="286"/>
    </location>
</feature>
<dbReference type="PANTHER" id="PTHR13370">
    <property type="entry name" value="RNA METHYLASE-RELATED"/>
    <property type="match status" value="1"/>
</dbReference>
<gene>
    <name evidence="6" type="ORF">CUN48_00595</name>
</gene>
<dbReference type="SUPFAM" id="SSF53335">
    <property type="entry name" value="S-adenosyl-L-methionine-dependent methyltransferases"/>
    <property type="match status" value="1"/>
</dbReference>
<keyword evidence="2 6" id="KW-0489">Methyltransferase</keyword>
<dbReference type="InterPro" id="IPR008854">
    <property type="entry name" value="TPMT"/>
</dbReference>
<dbReference type="GO" id="GO:0008757">
    <property type="term" value="F:S-adenosylmethionine-dependent methyltransferase activity"/>
    <property type="evidence" value="ECO:0007669"/>
    <property type="project" value="InterPro"/>
</dbReference>
<protein>
    <submittedName>
        <fullName evidence="6">Site-specific DNA-methyltransferase</fullName>
    </submittedName>
</protein>
<dbReference type="AlphaFoldDB" id="A0A2M8QGP2"/>
<dbReference type="Pfam" id="PF01555">
    <property type="entry name" value="N6_N4_Mtase"/>
    <property type="match status" value="1"/>
</dbReference>
<dbReference type="PANTHER" id="PTHR13370:SF3">
    <property type="entry name" value="TRNA (GUANINE(10)-N2)-METHYLTRANSFERASE HOMOLOG"/>
    <property type="match status" value="1"/>
</dbReference>
<evidence type="ECO:0000313" key="6">
    <source>
        <dbReference type="EMBL" id="PJF48995.1"/>
    </source>
</evidence>
<dbReference type="CDD" id="cd02440">
    <property type="entry name" value="AdoMet_MTases"/>
    <property type="match status" value="1"/>
</dbReference>
<evidence type="ECO:0000259" key="5">
    <source>
        <dbReference type="Pfam" id="PF01555"/>
    </source>
</evidence>
<dbReference type="GO" id="GO:0032259">
    <property type="term" value="P:methylation"/>
    <property type="evidence" value="ECO:0007669"/>
    <property type="project" value="UniProtKB-KW"/>
</dbReference>
<name>A0A2M8QGP2_9CHLR</name>
<dbReference type="PROSITE" id="PS00092">
    <property type="entry name" value="N6_MTASE"/>
    <property type="match status" value="1"/>
</dbReference>
<accession>A0A2M8QGP2</accession>
<dbReference type="InterPro" id="IPR002052">
    <property type="entry name" value="DNA_methylase_N6_adenine_CS"/>
</dbReference>
<dbReference type="PROSITE" id="PS51585">
    <property type="entry name" value="SAM_MT_TPMT"/>
    <property type="match status" value="1"/>
</dbReference>
<dbReference type="GO" id="GO:0005737">
    <property type="term" value="C:cytoplasm"/>
    <property type="evidence" value="ECO:0007669"/>
    <property type="project" value="TreeGrafter"/>
</dbReference>
<evidence type="ECO:0000256" key="3">
    <source>
        <dbReference type="ARBA" id="ARBA00022679"/>
    </source>
</evidence>
<organism evidence="6 7">
    <name type="scientific">Candidatus Thermofonsia Clade 3 bacterium</name>
    <dbReference type="NCBI Taxonomy" id="2364212"/>
    <lineage>
        <taxon>Bacteria</taxon>
        <taxon>Bacillati</taxon>
        <taxon>Chloroflexota</taxon>
        <taxon>Candidatus Thermofontia</taxon>
        <taxon>Candidatus Thermofonsia Clade 3</taxon>
    </lineage>
</organism>
<reference evidence="6 7" key="1">
    <citation type="submission" date="2017-11" db="EMBL/GenBank/DDBJ databases">
        <title>Evolution of Phototrophy in the Chloroflexi Phylum Driven by Horizontal Gene Transfer.</title>
        <authorList>
            <person name="Ward L.M."/>
            <person name="Hemp J."/>
            <person name="Shih P.M."/>
            <person name="Mcglynn S.E."/>
            <person name="Fischer W."/>
        </authorList>
    </citation>
    <scope>NUCLEOTIDE SEQUENCE [LARGE SCALE GENOMIC DNA]</scope>
    <source>
        <strain evidence="6">JP3_7</strain>
    </source>
</reference>
<evidence type="ECO:0000313" key="7">
    <source>
        <dbReference type="Proteomes" id="UP000230790"/>
    </source>
</evidence>
<dbReference type="GO" id="GO:0008170">
    <property type="term" value="F:N-methyltransferase activity"/>
    <property type="evidence" value="ECO:0007669"/>
    <property type="project" value="InterPro"/>
</dbReference>
<keyword evidence="3 6" id="KW-0808">Transferase</keyword>
<dbReference type="InterPro" id="IPR002295">
    <property type="entry name" value="N4/N6-MTase_EcoPI_Mod-like"/>
</dbReference>
<evidence type="ECO:0000256" key="1">
    <source>
        <dbReference type="ARBA" id="ARBA00006594"/>
    </source>
</evidence>
<comment type="similarity">
    <text evidence="1">Belongs to the N(4)/N(6)-methyltransferase family.</text>
</comment>
<dbReference type="InterPro" id="IPR002941">
    <property type="entry name" value="DNA_methylase_N4/N6"/>
</dbReference>
<sequence>MGAPAFQTSWGTIYCGDNVAVLRRHIPDRSVNLIYADPPFNSGHAYYATGRRCEGPRFRDRWRWDDAAYRRALAESPASLGRALEALRLILGESSTLAYCAALAPCLGELRRVLKASGSLYLHCDARMSHCLRLMLDALFGRERCRNEIVWAYRTGGAGKRHFARKHDAILFYTASDDYTFHPQRERVRYRKRFFGVQRDAHGYYADVLLRDVWEIPAVINVSAERTGYPTQKPLALLERIVAASSNAGDVVLDPYCGSGTTLVAAQKLGRRWIGIDASEEAVKVARARLSQAEAQRE</sequence>
<evidence type="ECO:0000256" key="2">
    <source>
        <dbReference type="ARBA" id="ARBA00022603"/>
    </source>
</evidence>
<dbReference type="Gene3D" id="3.40.50.150">
    <property type="entry name" value="Vaccinia Virus protein VP39"/>
    <property type="match status" value="1"/>
</dbReference>
<dbReference type="Proteomes" id="UP000230790">
    <property type="component" value="Unassembled WGS sequence"/>
</dbReference>